<evidence type="ECO:0008006" key="4">
    <source>
        <dbReference type="Google" id="ProtNLM"/>
    </source>
</evidence>
<protein>
    <recommendedName>
        <fullName evidence="4">Hydrogenase</fullName>
    </recommendedName>
</protein>
<evidence type="ECO:0000313" key="2">
    <source>
        <dbReference type="EMBL" id="KFI39685.1"/>
    </source>
</evidence>
<dbReference type="RefSeq" id="WP_051905199.1">
    <property type="nucleotide sequence ID" value="NZ_CP011786.1"/>
</dbReference>
<dbReference type="InterPro" id="IPR022208">
    <property type="entry name" value="DUF3737"/>
</dbReference>
<dbReference type="EMBL" id="JGYK01000001">
    <property type="protein sequence ID" value="KFI39685.1"/>
    <property type="molecule type" value="Genomic_DNA"/>
</dbReference>
<dbReference type="SUPFAM" id="SSF51126">
    <property type="entry name" value="Pectin lyase-like"/>
    <property type="match status" value="1"/>
</dbReference>
<dbReference type="OrthoDB" id="9803285at2"/>
<reference evidence="2 3" key="1">
    <citation type="submission" date="2014-03" db="EMBL/GenBank/DDBJ databases">
        <title>Genomics of Bifidobacteria.</title>
        <authorList>
            <person name="Ventura M."/>
            <person name="Milani C."/>
            <person name="Lugli G.A."/>
        </authorList>
    </citation>
    <scope>NUCLEOTIDE SEQUENCE [LARGE SCALE GENOMIC DNA]</scope>
    <source>
        <strain evidence="2 3">DSM 22766</strain>
    </source>
</reference>
<dbReference type="Gene3D" id="2.160.20.10">
    <property type="entry name" value="Single-stranded right-handed beta-helix, Pectin lyase-like"/>
    <property type="match status" value="1"/>
</dbReference>
<dbReference type="STRING" id="1437605.AB656_00540"/>
<dbReference type="Pfam" id="PF12541">
    <property type="entry name" value="DUF3737"/>
    <property type="match status" value="1"/>
</dbReference>
<keyword evidence="3" id="KW-1185">Reference proteome</keyword>
<dbReference type="AlphaFoldDB" id="A0A086YZI5"/>
<dbReference type="KEGG" id="bact:AB656_00540"/>
<evidence type="ECO:0000313" key="3">
    <source>
        <dbReference type="Proteomes" id="UP000029015"/>
    </source>
</evidence>
<feature type="region of interest" description="Disordered" evidence="1">
    <location>
        <begin position="1"/>
        <end position="24"/>
    </location>
</feature>
<dbReference type="InterPro" id="IPR012334">
    <property type="entry name" value="Pectin_lyas_fold"/>
</dbReference>
<accession>A0A086YZI5</accession>
<sequence>MEARNQHETGDPSHQRPSTRQERLTGERAAFRAHDHDFVDTTFADGESPLKHASDINLTGALFQWKYPLWYSEHVRMQDCTLFEMARSGIWYTHDITIRDSTIEAPKTFRRSSGIRLRHVSMPNADETLWTCSDIDLEGVTAQGDYFGKDSNGIHASDFNLSGNYAFDGGCDITIEHSRLLSKDAFWNTHDVTVKDSYIYGEYLGWNSRNLTFENCTIESLQGLCYIENLTLRRCKLLNTTLAFEYSTVHAQVDGRIDSILNPSGGVISADSVGQLTLDPACIDPARTRVECAGQEQTSAR</sequence>
<evidence type="ECO:0000256" key="1">
    <source>
        <dbReference type="SAM" id="MobiDB-lite"/>
    </source>
</evidence>
<dbReference type="eggNOG" id="COG5434">
    <property type="taxonomic scope" value="Bacteria"/>
</dbReference>
<dbReference type="Proteomes" id="UP000029015">
    <property type="component" value="Unassembled WGS sequence"/>
</dbReference>
<organism evidence="2 3">
    <name type="scientific">Bifidobacterium actinocoloniiforme DSM 22766</name>
    <dbReference type="NCBI Taxonomy" id="1437605"/>
    <lineage>
        <taxon>Bacteria</taxon>
        <taxon>Bacillati</taxon>
        <taxon>Actinomycetota</taxon>
        <taxon>Actinomycetes</taxon>
        <taxon>Bifidobacteriales</taxon>
        <taxon>Bifidobacteriaceae</taxon>
        <taxon>Bifidobacterium</taxon>
    </lineage>
</organism>
<comment type="caution">
    <text evidence="2">The sequence shown here is derived from an EMBL/GenBank/DDBJ whole genome shotgun (WGS) entry which is preliminary data.</text>
</comment>
<name>A0A086YZI5_9BIFI</name>
<dbReference type="PATRIC" id="fig|1437605.7.peg.106"/>
<proteinExistence type="predicted"/>
<gene>
    <name evidence="2" type="ORF">BACT_0385</name>
</gene>
<dbReference type="InterPro" id="IPR011050">
    <property type="entry name" value="Pectin_lyase_fold/virulence"/>
</dbReference>